<accession>A0AA35URE7</accession>
<dbReference type="EMBL" id="CATKSH010000008">
    <property type="protein sequence ID" value="CAI9120771.1"/>
    <property type="molecule type" value="Genomic_DNA"/>
</dbReference>
<comment type="caution">
    <text evidence="4">The sequence shown here is derived from an EMBL/GenBank/DDBJ whole genome shotgun (WGS) entry which is preliminary data.</text>
</comment>
<feature type="coiled-coil region" evidence="1">
    <location>
        <begin position="89"/>
        <end position="123"/>
    </location>
</feature>
<feature type="region of interest" description="Disordered" evidence="2">
    <location>
        <begin position="129"/>
        <end position="151"/>
    </location>
</feature>
<evidence type="ECO:0000313" key="4">
    <source>
        <dbReference type="EMBL" id="CAI9120771.1"/>
    </source>
</evidence>
<protein>
    <submittedName>
        <fullName evidence="4">Tetratricopeptide repeat protein</fullName>
    </submittedName>
</protein>
<evidence type="ECO:0000256" key="1">
    <source>
        <dbReference type="SAM" id="Coils"/>
    </source>
</evidence>
<feature type="chain" id="PRO_5041419259" evidence="3">
    <location>
        <begin position="32"/>
        <end position="287"/>
    </location>
</feature>
<dbReference type="Proteomes" id="UP001176960">
    <property type="component" value="Unassembled WGS sequence"/>
</dbReference>
<dbReference type="RefSeq" id="WP_289841024.1">
    <property type="nucleotide sequence ID" value="NZ_CATKSH010000008.1"/>
</dbReference>
<dbReference type="SUPFAM" id="SSF48452">
    <property type="entry name" value="TPR-like"/>
    <property type="match status" value="1"/>
</dbReference>
<gene>
    <name evidence="4" type="ORF">LMG32879_001610</name>
</gene>
<keyword evidence="3" id="KW-0732">Signal</keyword>
<feature type="signal peptide" evidence="3">
    <location>
        <begin position="1"/>
        <end position="31"/>
    </location>
</feature>
<reference evidence="4" key="1">
    <citation type="submission" date="2023-03" db="EMBL/GenBank/DDBJ databases">
        <authorList>
            <person name="Cleenwerck I."/>
        </authorList>
    </citation>
    <scope>NUCLEOTIDE SEQUENCE</scope>
    <source>
        <strain evidence="4">LMG 32879</strain>
    </source>
</reference>
<keyword evidence="5" id="KW-1185">Reference proteome</keyword>
<evidence type="ECO:0000256" key="2">
    <source>
        <dbReference type="SAM" id="MobiDB-lite"/>
    </source>
</evidence>
<name>A0AA35URE7_9PROT</name>
<keyword evidence="1" id="KW-0175">Coiled coil</keyword>
<proteinExistence type="predicted"/>
<dbReference type="InterPro" id="IPR011990">
    <property type="entry name" value="TPR-like_helical_dom_sf"/>
</dbReference>
<dbReference type="Gene3D" id="1.25.40.10">
    <property type="entry name" value="Tetratricopeptide repeat domain"/>
    <property type="match status" value="1"/>
</dbReference>
<organism evidence="4 5">
    <name type="scientific">Brytella acorum</name>
    <dbReference type="NCBI Taxonomy" id="2959299"/>
    <lineage>
        <taxon>Bacteria</taxon>
        <taxon>Pseudomonadati</taxon>
        <taxon>Pseudomonadota</taxon>
        <taxon>Alphaproteobacteria</taxon>
        <taxon>Acetobacterales</taxon>
        <taxon>Acetobacteraceae</taxon>
        <taxon>Brytella</taxon>
    </lineage>
</organism>
<evidence type="ECO:0000313" key="5">
    <source>
        <dbReference type="Proteomes" id="UP001176960"/>
    </source>
</evidence>
<dbReference type="AlphaFoldDB" id="A0AA35URE7"/>
<evidence type="ECO:0000256" key="3">
    <source>
        <dbReference type="SAM" id="SignalP"/>
    </source>
</evidence>
<sequence length="287" mass="29744">MRRKTSDRFRFLASACLAVALSVLGGGAADAQVTSREGIALQDQIQQLNQQLNQLQASSGGGVSLAAPATSGGNGAGNSDLTTQLLERVSTLEGQVRTMRGELDQLTNQVQQQNATLSKQLADMQFASQNGGGAAAPVTNGPSPPTQGAHDVARSETKAKPAIELLTDGRAALKSGDYAAAQSAAQQALKTAKSPQGKMDSQILYAQSLAGQKQYKDSALAYYDAYQRLPSSPRAPEALLGVSASMLAVGDKGAACEALGKLKADFPHPSDRVKAASASFSKRADCH</sequence>